<keyword evidence="4" id="KW-1185">Reference proteome</keyword>
<dbReference type="EMBL" id="SJFN01000031">
    <property type="protein sequence ID" value="TBW34740.1"/>
    <property type="molecule type" value="Genomic_DNA"/>
</dbReference>
<dbReference type="PANTHER" id="PTHR12049">
    <property type="entry name" value="PROTEIN ARGININE METHYLTRANSFERASE NDUFAF7, MITOCHONDRIAL"/>
    <property type="match status" value="1"/>
</dbReference>
<evidence type="ECO:0000256" key="2">
    <source>
        <dbReference type="ARBA" id="ARBA00022679"/>
    </source>
</evidence>
<comment type="caution">
    <text evidence="3">The sequence shown here is derived from an EMBL/GenBank/DDBJ whole genome shotgun (WGS) entry which is preliminary data.</text>
</comment>
<dbReference type="GO" id="GO:0032259">
    <property type="term" value="P:methylation"/>
    <property type="evidence" value="ECO:0007669"/>
    <property type="project" value="UniProtKB-KW"/>
</dbReference>
<dbReference type="AlphaFoldDB" id="A0A4V2KSW8"/>
<dbReference type="Proteomes" id="UP000292781">
    <property type="component" value="Unassembled WGS sequence"/>
</dbReference>
<reference evidence="3 4" key="1">
    <citation type="submission" date="2019-02" db="EMBL/GenBank/DDBJ databases">
        <title>Siculibacillus lacustris gen. nov., sp. nov., a new rosette-forming bacterium isolated from a freshwater crater lake (Lake St. Ana, Romania).</title>
        <authorList>
            <person name="Felfoldi T."/>
            <person name="Marton Z."/>
            <person name="Szabo A."/>
            <person name="Mentes A."/>
            <person name="Boka K."/>
            <person name="Marialigeti K."/>
            <person name="Mathe I."/>
            <person name="Koncz M."/>
            <person name="Schumann P."/>
            <person name="Toth E."/>
        </authorList>
    </citation>
    <scope>NUCLEOTIDE SEQUENCE [LARGE SCALE GENOMIC DNA]</scope>
    <source>
        <strain evidence="3 4">SA-279</strain>
    </source>
</reference>
<dbReference type="RefSeq" id="WP_131310945.1">
    <property type="nucleotide sequence ID" value="NZ_SJFN01000031.1"/>
</dbReference>
<dbReference type="Gene3D" id="3.40.50.12710">
    <property type="match status" value="1"/>
</dbReference>
<organism evidence="3 4">
    <name type="scientific">Siculibacillus lacustris</name>
    <dbReference type="NCBI Taxonomy" id="1549641"/>
    <lineage>
        <taxon>Bacteria</taxon>
        <taxon>Pseudomonadati</taxon>
        <taxon>Pseudomonadota</taxon>
        <taxon>Alphaproteobacteria</taxon>
        <taxon>Hyphomicrobiales</taxon>
        <taxon>Ancalomicrobiaceae</taxon>
        <taxon>Siculibacillus</taxon>
    </lineage>
</organism>
<dbReference type="OrthoDB" id="9794208at2"/>
<dbReference type="PANTHER" id="PTHR12049:SF7">
    <property type="entry name" value="PROTEIN ARGININE METHYLTRANSFERASE NDUFAF7, MITOCHONDRIAL"/>
    <property type="match status" value="1"/>
</dbReference>
<gene>
    <name evidence="3" type="ORF">EYW49_17620</name>
</gene>
<evidence type="ECO:0000313" key="4">
    <source>
        <dbReference type="Proteomes" id="UP000292781"/>
    </source>
</evidence>
<dbReference type="Pfam" id="PF02636">
    <property type="entry name" value="Methyltransf_28"/>
    <property type="match status" value="1"/>
</dbReference>
<keyword evidence="1 3" id="KW-0489">Methyltransferase</keyword>
<dbReference type="InterPro" id="IPR038375">
    <property type="entry name" value="NDUFAF7_sf"/>
</dbReference>
<name>A0A4V2KSW8_9HYPH</name>
<dbReference type="GO" id="GO:0035243">
    <property type="term" value="F:protein-arginine omega-N symmetric methyltransferase activity"/>
    <property type="evidence" value="ECO:0007669"/>
    <property type="project" value="TreeGrafter"/>
</dbReference>
<sequence>MSPTPLEHRIRALVRLNGPMAVHDYMALCLGDPEHGYYMAREPFGADGDFVTAPEVSQMFGEVIGAAIVEAWERAGRPAPFRLIELGPGRGTLMADLLRVARRVPAFLAAARLGLVETSPRLRARQAATLAGGPLTPTWYERIEEIPAGPLLVIANEFFDALPIRQFQKADGGWHERVVGLDDDGVLAFGLGPTTLPAERRPVFMAGAPEGAIVEVSPAGVAVMATLAERVVRDGGVILAVDYGYAGPAFGDTFQAIRSHTHVDPLGRPGEADLTAHVDFMALAQAAWRTGAAVQGPIEQGDFLLALGLAERAGRLGADKDAATREALVGQVARLVGPEEMGSLFKVLAVGPPGLAMPGFPPPSPRPPVRNPTP</sequence>
<dbReference type="InterPro" id="IPR029063">
    <property type="entry name" value="SAM-dependent_MTases_sf"/>
</dbReference>
<evidence type="ECO:0000313" key="3">
    <source>
        <dbReference type="EMBL" id="TBW34740.1"/>
    </source>
</evidence>
<protein>
    <submittedName>
        <fullName evidence="3">Class I SAM-dependent methyltransferase</fullName>
    </submittedName>
</protein>
<keyword evidence="2 3" id="KW-0808">Transferase</keyword>
<accession>A0A4V2KSW8</accession>
<dbReference type="SUPFAM" id="SSF53335">
    <property type="entry name" value="S-adenosyl-L-methionine-dependent methyltransferases"/>
    <property type="match status" value="1"/>
</dbReference>
<proteinExistence type="predicted"/>
<dbReference type="InterPro" id="IPR003788">
    <property type="entry name" value="NDUFAF7"/>
</dbReference>
<evidence type="ECO:0000256" key="1">
    <source>
        <dbReference type="ARBA" id="ARBA00022603"/>
    </source>
</evidence>